<protein>
    <submittedName>
        <fullName evidence="2">Uncharacterized protein</fullName>
    </submittedName>
</protein>
<sequence>MVRPALDLPVSMETQTANRLDHHEQQLKHLQSDVSDIKSLLLVLEADCAESSEFRQVVLAWMKNQEKSKLDGSSDSGPSSGTPDSVTTATSHFCYSMGSGLLTANGPQVLGQGEPKSVNTPKLIERRFSVCSDNSRSVLFNKPGSMPIEGGVLTSRDRGIRYLSHIEWEEWRQQGPCYRCGQQFGPTHECSEGWYLSCYRGTKISKFDGALQGIPVSMMMDSGATRNFLSQCLCGISDAYLITSRISEVAENAT</sequence>
<proteinExistence type="predicted"/>
<feature type="region of interest" description="Disordered" evidence="1">
    <location>
        <begin position="67"/>
        <end position="87"/>
    </location>
</feature>
<dbReference type="EMBL" id="SZYD01000012">
    <property type="protein sequence ID" value="KAD4584142.1"/>
    <property type="molecule type" value="Genomic_DNA"/>
</dbReference>
<evidence type="ECO:0000313" key="2">
    <source>
        <dbReference type="EMBL" id="KAD4584142.1"/>
    </source>
</evidence>
<gene>
    <name evidence="2" type="ORF">E3N88_21743</name>
</gene>
<keyword evidence="3" id="KW-1185">Reference proteome</keyword>
<evidence type="ECO:0000256" key="1">
    <source>
        <dbReference type="SAM" id="MobiDB-lite"/>
    </source>
</evidence>
<accession>A0A5N6N8E3</accession>
<organism evidence="2 3">
    <name type="scientific">Mikania micrantha</name>
    <name type="common">bitter vine</name>
    <dbReference type="NCBI Taxonomy" id="192012"/>
    <lineage>
        <taxon>Eukaryota</taxon>
        <taxon>Viridiplantae</taxon>
        <taxon>Streptophyta</taxon>
        <taxon>Embryophyta</taxon>
        <taxon>Tracheophyta</taxon>
        <taxon>Spermatophyta</taxon>
        <taxon>Magnoliopsida</taxon>
        <taxon>eudicotyledons</taxon>
        <taxon>Gunneridae</taxon>
        <taxon>Pentapetalae</taxon>
        <taxon>asterids</taxon>
        <taxon>campanulids</taxon>
        <taxon>Asterales</taxon>
        <taxon>Asteraceae</taxon>
        <taxon>Asteroideae</taxon>
        <taxon>Heliantheae alliance</taxon>
        <taxon>Eupatorieae</taxon>
        <taxon>Mikania</taxon>
    </lineage>
</organism>
<dbReference type="OrthoDB" id="1432211at2759"/>
<reference evidence="2 3" key="1">
    <citation type="submission" date="2019-05" db="EMBL/GenBank/DDBJ databases">
        <title>Mikania micrantha, genome provides insights into the molecular mechanism of rapid growth.</title>
        <authorList>
            <person name="Liu B."/>
        </authorList>
    </citation>
    <scope>NUCLEOTIDE SEQUENCE [LARGE SCALE GENOMIC DNA]</scope>
    <source>
        <strain evidence="2">NLD-2019</strain>
        <tissue evidence="2">Leaf</tissue>
    </source>
</reference>
<comment type="caution">
    <text evidence="2">The sequence shown here is derived from an EMBL/GenBank/DDBJ whole genome shotgun (WGS) entry which is preliminary data.</text>
</comment>
<name>A0A5N6N8E3_9ASTR</name>
<feature type="compositionally biased region" description="Low complexity" evidence="1">
    <location>
        <begin position="73"/>
        <end position="87"/>
    </location>
</feature>
<dbReference type="Proteomes" id="UP000326396">
    <property type="component" value="Linkage Group LG2"/>
</dbReference>
<dbReference type="AlphaFoldDB" id="A0A5N6N8E3"/>
<evidence type="ECO:0000313" key="3">
    <source>
        <dbReference type="Proteomes" id="UP000326396"/>
    </source>
</evidence>